<organism evidence="1 2">
    <name type="scientific">Arthrobacter phage Sonali</name>
    <dbReference type="NCBI Taxonomy" id="2510495"/>
    <lineage>
        <taxon>Viruses</taxon>
        <taxon>Duplodnaviria</taxon>
        <taxon>Heunggongvirae</taxon>
        <taxon>Uroviricota</taxon>
        <taxon>Caudoviricetes</taxon>
        <taxon>Sonalivirus</taxon>
        <taxon>Sonalivirus sonali</taxon>
    </lineage>
</organism>
<sequence>MATSLTTNHSVTCPVCWEQVTVTTAARLTSPRAPRSATAVVFLEVDRDRLDRHLATHLTEEEAAA</sequence>
<dbReference type="GeneID" id="55011155"/>
<protein>
    <submittedName>
        <fullName evidence="1">Uncharacterized protein</fullName>
    </submittedName>
</protein>
<evidence type="ECO:0000313" key="2">
    <source>
        <dbReference type="Proteomes" id="UP000289206"/>
    </source>
</evidence>
<reference evidence="1 2" key="1">
    <citation type="submission" date="2019-01" db="EMBL/GenBank/DDBJ databases">
        <authorList>
            <person name="Adair T.L."/>
            <person name="Lucas L.G."/>
            <person name="Young A.M."/>
            <person name="Antrich S.C."/>
            <person name="Baird A.G."/>
            <person name="Dunn E.L."/>
            <person name="Fernandes B.I."/>
            <person name="Fraley E.G."/>
            <person name="Ghanem A.X."/>
            <person name="Gilbert M.G."/>
            <person name="Morris T.B."/>
            <person name="Nortch B.D."/>
            <person name="Overcash M.E."/>
            <person name="Pavleszek K.E."/>
            <person name="Pellegrini L.I.O."/>
            <person name="Pham L.T."/>
            <person name="Rule L.S."/>
            <person name="Schultz E.M."/>
            <person name="Smith J."/>
            <person name="Thong B.J."/>
            <person name="Turner H.A."/>
            <person name="Walker G."/>
            <person name="Whitaker Z.J."/>
            <person name="Wilsey R.N."/>
            <person name="Yanney R.L."/>
            <person name="Klyczek K."/>
            <person name="Garlena R.A."/>
            <person name="Russell D.A."/>
            <person name="Pope W.H."/>
            <person name="Jacobs-Sera D."/>
            <person name="Hatfull G.F."/>
        </authorList>
    </citation>
    <scope>NUCLEOTIDE SEQUENCE [LARGE SCALE GENOMIC DNA]</scope>
</reference>
<dbReference type="Proteomes" id="UP000289206">
    <property type="component" value="Segment"/>
</dbReference>
<accession>A0A411CQU4</accession>
<gene>
    <name evidence="1" type="primary">64</name>
    <name evidence="1" type="ORF">SEA_SONALI_64</name>
</gene>
<evidence type="ECO:0000313" key="1">
    <source>
        <dbReference type="EMBL" id="QAY16176.1"/>
    </source>
</evidence>
<keyword evidence="2" id="KW-1185">Reference proteome</keyword>
<dbReference type="KEGG" id="vg:55011155"/>
<proteinExistence type="predicted"/>
<dbReference type="EMBL" id="MK411746">
    <property type="protein sequence ID" value="QAY16176.1"/>
    <property type="molecule type" value="Genomic_DNA"/>
</dbReference>
<name>A0A411CQU4_9CAUD</name>
<dbReference type="RefSeq" id="YP_009819737.1">
    <property type="nucleotide sequence ID" value="NC_048152.1"/>
</dbReference>